<evidence type="ECO:0000313" key="2">
    <source>
        <dbReference type="Proteomes" id="UP000255326"/>
    </source>
</evidence>
<dbReference type="EMBL" id="QQAY01000001">
    <property type="protein sequence ID" value="RDI47552.1"/>
    <property type="molecule type" value="Genomic_DNA"/>
</dbReference>
<gene>
    <name evidence="1" type="ORF">DFR59_101210</name>
</gene>
<accession>A0A370GV49</accession>
<reference evidence="1 2" key="1">
    <citation type="submission" date="2018-07" db="EMBL/GenBank/DDBJ databases">
        <title>Genomic Encyclopedia of Type Strains, Phase IV (KMG-IV): sequencing the most valuable type-strain genomes for metagenomic binning, comparative biology and taxonomic classification.</title>
        <authorList>
            <person name="Goeker M."/>
        </authorList>
    </citation>
    <scope>NUCLEOTIDE SEQUENCE [LARGE SCALE GENOMIC DNA]</scope>
    <source>
        <strain evidence="1 2">DSM 25281</strain>
    </source>
</reference>
<evidence type="ECO:0000313" key="1">
    <source>
        <dbReference type="EMBL" id="RDI47552.1"/>
    </source>
</evidence>
<keyword evidence="2" id="KW-1185">Reference proteome</keyword>
<name>A0A370GV49_9BACI</name>
<dbReference type="AlphaFoldDB" id="A0A370GV49"/>
<comment type="caution">
    <text evidence="1">The sequence shown here is derived from an EMBL/GenBank/DDBJ whole genome shotgun (WGS) entry which is preliminary data.</text>
</comment>
<sequence>MMLKLKDIKGIFPQSSGISDEGMEFHTVSIDESNCGKRGLFISLGEAAKIKEALENGAIAAILKEGEAIPSFTPNHFPVFRAKAPMAAFSDILLNYINKNRKKEWEDMTKFIFYRTKLLNDSTITYDIAVEKEKAALLDAVQYHVSARRG</sequence>
<dbReference type="Proteomes" id="UP000255326">
    <property type="component" value="Unassembled WGS sequence"/>
</dbReference>
<organism evidence="1 2">
    <name type="scientific">Falsibacillus pallidus</name>
    <dbReference type="NCBI Taxonomy" id="493781"/>
    <lineage>
        <taxon>Bacteria</taxon>
        <taxon>Bacillati</taxon>
        <taxon>Bacillota</taxon>
        <taxon>Bacilli</taxon>
        <taxon>Bacillales</taxon>
        <taxon>Bacillaceae</taxon>
        <taxon>Falsibacillus</taxon>
    </lineage>
</organism>
<proteinExistence type="predicted"/>
<protein>
    <submittedName>
        <fullName evidence="1">Uncharacterized protein</fullName>
    </submittedName>
</protein>